<accession>A0ACC0ALG9</accession>
<gene>
    <name evidence="1" type="ORF">M9H77_20151</name>
</gene>
<sequence>MANAPTCIKMEAPFLSLLPIKFRMDFHQSHFTSKLFLSNNRSNLVNFKCFSVKNKESHKSQTGFSVLNADIDCDIWTILCNMAFYIFSMHVPLSFGGLSVIANTLNQRVLEPQVEALSIFSIQTIELLTVLLLLNCPIEPRYKLLDFFKGSTLSEERNWLLASAAGFLFLVFLVFLTSTIADQLLGPKEVNNPIVNELLSSSSISGTLCVLVYCVVTPLLEEIVYRGYLLTSLSGTMNWQKAVLVSSIIFSASHFSAENFLQLFIVGTVLGCSYCWTGNLSSSVLVHSLYNALTLFLTFISR</sequence>
<name>A0ACC0ALG9_CATRO</name>
<organism evidence="1 2">
    <name type="scientific">Catharanthus roseus</name>
    <name type="common">Madagascar periwinkle</name>
    <name type="synonym">Vinca rosea</name>
    <dbReference type="NCBI Taxonomy" id="4058"/>
    <lineage>
        <taxon>Eukaryota</taxon>
        <taxon>Viridiplantae</taxon>
        <taxon>Streptophyta</taxon>
        <taxon>Embryophyta</taxon>
        <taxon>Tracheophyta</taxon>
        <taxon>Spermatophyta</taxon>
        <taxon>Magnoliopsida</taxon>
        <taxon>eudicotyledons</taxon>
        <taxon>Gunneridae</taxon>
        <taxon>Pentapetalae</taxon>
        <taxon>asterids</taxon>
        <taxon>lamiids</taxon>
        <taxon>Gentianales</taxon>
        <taxon>Apocynaceae</taxon>
        <taxon>Rauvolfioideae</taxon>
        <taxon>Vinceae</taxon>
        <taxon>Catharanthinae</taxon>
        <taxon>Catharanthus</taxon>
    </lineage>
</organism>
<protein>
    <submittedName>
        <fullName evidence="1">Uncharacterized protein</fullName>
    </submittedName>
</protein>
<evidence type="ECO:0000313" key="2">
    <source>
        <dbReference type="Proteomes" id="UP001060085"/>
    </source>
</evidence>
<dbReference type="Proteomes" id="UP001060085">
    <property type="component" value="Linkage Group LG05"/>
</dbReference>
<proteinExistence type="predicted"/>
<reference evidence="2" key="1">
    <citation type="journal article" date="2023" name="Nat. Plants">
        <title>Single-cell RNA sequencing provides a high-resolution roadmap for understanding the multicellular compartmentation of specialized metabolism.</title>
        <authorList>
            <person name="Sun S."/>
            <person name="Shen X."/>
            <person name="Li Y."/>
            <person name="Li Y."/>
            <person name="Wang S."/>
            <person name="Li R."/>
            <person name="Zhang H."/>
            <person name="Shen G."/>
            <person name="Guo B."/>
            <person name="Wei J."/>
            <person name="Xu J."/>
            <person name="St-Pierre B."/>
            <person name="Chen S."/>
            <person name="Sun C."/>
        </authorList>
    </citation>
    <scope>NUCLEOTIDE SEQUENCE [LARGE SCALE GENOMIC DNA]</scope>
</reference>
<keyword evidence="2" id="KW-1185">Reference proteome</keyword>
<comment type="caution">
    <text evidence="1">The sequence shown here is derived from an EMBL/GenBank/DDBJ whole genome shotgun (WGS) entry which is preliminary data.</text>
</comment>
<evidence type="ECO:0000313" key="1">
    <source>
        <dbReference type="EMBL" id="KAI5660828.1"/>
    </source>
</evidence>
<dbReference type="EMBL" id="CM044705">
    <property type="protein sequence ID" value="KAI5660828.1"/>
    <property type="molecule type" value="Genomic_DNA"/>
</dbReference>